<feature type="transmembrane region" description="Helical" evidence="1">
    <location>
        <begin position="22"/>
        <end position="42"/>
    </location>
</feature>
<gene>
    <name evidence="2" type="ORF">rCG_63035</name>
</gene>
<dbReference type="AlphaFoldDB" id="A6HWF7"/>
<evidence type="ECO:0000256" key="1">
    <source>
        <dbReference type="SAM" id="Phobius"/>
    </source>
</evidence>
<evidence type="ECO:0000313" key="3">
    <source>
        <dbReference type="Proteomes" id="UP000234681"/>
    </source>
</evidence>
<dbReference type="Proteomes" id="UP000234681">
    <property type="component" value="Chromosome 2"/>
</dbReference>
<sequence length="87" mass="10222">MNSIFFCYFLIWDFIPVFPPEAVPSLFFLAILVLPKSITYTFKANDWLFFHFKHFNGSPLPSGKTCYMYLDKYISNGFIFMLFSSSC</sequence>
<evidence type="ECO:0000313" key="2">
    <source>
        <dbReference type="EMBL" id="EDL82443.1"/>
    </source>
</evidence>
<protein>
    <submittedName>
        <fullName evidence="2">RCG63035</fullName>
    </submittedName>
</protein>
<dbReference type="EMBL" id="CH473952">
    <property type="protein sequence ID" value="EDL82443.1"/>
    <property type="molecule type" value="Genomic_DNA"/>
</dbReference>
<accession>A6HWF7</accession>
<keyword evidence="1" id="KW-0812">Transmembrane</keyword>
<name>A6HWF7_RAT</name>
<organism evidence="2 3">
    <name type="scientific">Rattus norvegicus</name>
    <name type="common">Rat</name>
    <dbReference type="NCBI Taxonomy" id="10116"/>
    <lineage>
        <taxon>Eukaryota</taxon>
        <taxon>Metazoa</taxon>
        <taxon>Chordata</taxon>
        <taxon>Craniata</taxon>
        <taxon>Vertebrata</taxon>
        <taxon>Euteleostomi</taxon>
        <taxon>Mammalia</taxon>
        <taxon>Eutheria</taxon>
        <taxon>Euarchontoglires</taxon>
        <taxon>Glires</taxon>
        <taxon>Rodentia</taxon>
        <taxon>Myomorpha</taxon>
        <taxon>Muroidea</taxon>
        <taxon>Muridae</taxon>
        <taxon>Murinae</taxon>
        <taxon>Rattus</taxon>
    </lineage>
</organism>
<keyword evidence="1" id="KW-0472">Membrane</keyword>
<proteinExistence type="predicted"/>
<reference evidence="3" key="1">
    <citation type="submission" date="2005-09" db="EMBL/GenBank/DDBJ databases">
        <authorList>
            <person name="Mural R.J."/>
            <person name="Li P.W."/>
            <person name="Adams M.D."/>
            <person name="Amanatides P.G."/>
            <person name="Baden-Tillson H."/>
            <person name="Barnstead M."/>
            <person name="Chin S.H."/>
            <person name="Dew I."/>
            <person name="Evans C.A."/>
            <person name="Ferriera S."/>
            <person name="Flanigan M."/>
            <person name="Fosler C."/>
            <person name="Glodek A."/>
            <person name="Gu Z."/>
            <person name="Holt R.A."/>
            <person name="Jennings D."/>
            <person name="Kraft C.L."/>
            <person name="Lu F."/>
            <person name="Nguyen T."/>
            <person name="Nusskern D.R."/>
            <person name="Pfannkoch C.M."/>
            <person name="Sitter C."/>
            <person name="Sutton G.G."/>
            <person name="Venter J.C."/>
            <person name="Wang Z."/>
            <person name="Woodage T."/>
            <person name="Zheng X.H."/>
            <person name="Zhong F."/>
        </authorList>
    </citation>
    <scope>NUCLEOTIDE SEQUENCE [LARGE SCALE GENOMIC DNA]</scope>
    <source>
        <strain>BN</strain>
        <strain evidence="3">Sprague-Dawley</strain>
    </source>
</reference>
<keyword evidence="1" id="KW-1133">Transmembrane helix</keyword>